<dbReference type="Proteomes" id="UP001253851">
    <property type="component" value="Unassembled WGS sequence"/>
</dbReference>
<dbReference type="Proteomes" id="UP001268896">
    <property type="component" value="Unassembled WGS sequence"/>
</dbReference>
<dbReference type="EMBL" id="JARQDZ010000011">
    <property type="protein sequence ID" value="MDT2983988.1"/>
    <property type="molecule type" value="Genomic_DNA"/>
</dbReference>
<reference evidence="2 6" key="2">
    <citation type="submission" date="2023-03" db="EMBL/GenBank/DDBJ databases">
        <authorList>
            <person name="Shen W."/>
            <person name="Cai J."/>
        </authorList>
    </citation>
    <scope>NUCLEOTIDE SEQUENCE</scope>
    <source>
        <strain evidence="3 6">B516</strain>
        <strain evidence="2">K72-2</strain>
    </source>
</reference>
<evidence type="ECO:0000313" key="6">
    <source>
        <dbReference type="Proteomes" id="UP001253851"/>
    </source>
</evidence>
<dbReference type="EMBL" id="QRMZ01000030">
    <property type="protein sequence ID" value="RHK04097.1"/>
    <property type="molecule type" value="Genomic_DNA"/>
</dbReference>
<protein>
    <submittedName>
        <fullName evidence="4">Uncharacterized protein</fullName>
    </submittedName>
</protein>
<evidence type="ECO:0000313" key="5">
    <source>
        <dbReference type="Proteomes" id="UP000286288"/>
    </source>
</evidence>
<dbReference type="AlphaFoldDB" id="A0A1I1XD10"/>
<proteinExistence type="predicted"/>
<evidence type="ECO:0000313" key="3">
    <source>
        <dbReference type="EMBL" id="MDT2983988.1"/>
    </source>
</evidence>
<sequence length="59" mass="6865">MNEFVTVPPTVNNSDLLTRIVLPEDPASQQTEEIRKTIDKPLYEEDKKKKSAKKQHQKE</sequence>
<organism evidence="4 5">
    <name type="scientific">Enterococcus casseliflavus</name>
    <name type="common">Enterococcus flavescens</name>
    <dbReference type="NCBI Taxonomy" id="37734"/>
    <lineage>
        <taxon>Bacteria</taxon>
        <taxon>Bacillati</taxon>
        <taxon>Bacillota</taxon>
        <taxon>Bacilli</taxon>
        <taxon>Lactobacillales</taxon>
        <taxon>Enterococcaceae</taxon>
        <taxon>Enterococcus</taxon>
    </lineage>
</organism>
<dbReference type="GeneID" id="15143733"/>
<evidence type="ECO:0000256" key="1">
    <source>
        <dbReference type="SAM" id="MobiDB-lite"/>
    </source>
</evidence>
<dbReference type="RefSeq" id="WP_005230269.1">
    <property type="nucleotide sequence ID" value="NZ_BAAAXK010000007.1"/>
</dbReference>
<evidence type="ECO:0000313" key="2">
    <source>
        <dbReference type="EMBL" id="MDT2963501.1"/>
    </source>
</evidence>
<reference evidence="4 5" key="1">
    <citation type="submission" date="2018-08" db="EMBL/GenBank/DDBJ databases">
        <title>A genome reference for cultivated species of the human gut microbiota.</title>
        <authorList>
            <person name="Zou Y."/>
            <person name="Xue W."/>
            <person name="Luo G."/>
        </authorList>
    </citation>
    <scope>NUCLEOTIDE SEQUENCE [LARGE SCALE GENOMIC DNA]</scope>
    <source>
        <strain evidence="4 5">AF48-16</strain>
    </source>
</reference>
<dbReference type="Proteomes" id="UP000286288">
    <property type="component" value="Unassembled WGS sequence"/>
</dbReference>
<name>A0A1I1XD10_ENTCA</name>
<evidence type="ECO:0000313" key="4">
    <source>
        <dbReference type="EMBL" id="RHK04097.1"/>
    </source>
</evidence>
<feature type="compositionally biased region" description="Basic and acidic residues" evidence="1">
    <location>
        <begin position="32"/>
        <end position="48"/>
    </location>
</feature>
<feature type="compositionally biased region" description="Basic residues" evidence="1">
    <location>
        <begin position="49"/>
        <end position="59"/>
    </location>
</feature>
<gene>
    <name evidence="4" type="ORF">DW084_16635</name>
    <name evidence="2" type="ORF">P7I32_02715</name>
    <name evidence="3" type="ORF">P7I34_15045</name>
</gene>
<dbReference type="EMBL" id="JARQDV010000001">
    <property type="protein sequence ID" value="MDT2963501.1"/>
    <property type="molecule type" value="Genomic_DNA"/>
</dbReference>
<accession>A0A1I1XD10</accession>
<feature type="region of interest" description="Disordered" evidence="1">
    <location>
        <begin position="22"/>
        <end position="59"/>
    </location>
</feature>
<comment type="caution">
    <text evidence="4">The sequence shown here is derived from an EMBL/GenBank/DDBJ whole genome shotgun (WGS) entry which is preliminary data.</text>
</comment>